<keyword evidence="3" id="KW-0433">Leucine-rich repeat</keyword>
<reference evidence="6" key="3">
    <citation type="submission" date="2025-09" db="UniProtKB">
        <authorList>
            <consortium name="Ensembl"/>
        </authorList>
    </citation>
    <scope>IDENTIFICATION</scope>
</reference>
<evidence type="ECO:0000313" key="6">
    <source>
        <dbReference type="Ensembl" id="ENSSHBP00005008626.1"/>
    </source>
</evidence>
<comment type="subcellular location">
    <subcellularLocation>
        <location evidence="1">Cytoplasm</location>
    </subcellularLocation>
</comment>
<evidence type="ECO:0000256" key="5">
    <source>
        <dbReference type="SAM" id="MobiDB-lite"/>
    </source>
</evidence>
<dbReference type="Gene3D" id="3.80.10.10">
    <property type="entry name" value="Ribonuclease Inhibitor"/>
    <property type="match status" value="1"/>
</dbReference>
<dbReference type="GO" id="GO:0005634">
    <property type="term" value="C:nucleus"/>
    <property type="evidence" value="ECO:0007669"/>
    <property type="project" value="TreeGrafter"/>
</dbReference>
<dbReference type="PROSITE" id="PS51450">
    <property type="entry name" value="LRR"/>
    <property type="match status" value="1"/>
</dbReference>
<evidence type="ECO:0000256" key="3">
    <source>
        <dbReference type="ARBA" id="ARBA00022614"/>
    </source>
</evidence>
<feature type="compositionally biased region" description="Low complexity" evidence="5">
    <location>
        <begin position="340"/>
        <end position="354"/>
    </location>
</feature>
<dbReference type="InterPro" id="IPR032675">
    <property type="entry name" value="LRR_dom_sf"/>
</dbReference>
<dbReference type="Proteomes" id="UP000472266">
    <property type="component" value="Chromosome 2"/>
</dbReference>
<reference evidence="6 7" key="1">
    <citation type="submission" date="2019-11" db="EMBL/GenBank/DDBJ databases">
        <title>Strigops habroptila (kakapo) genome, bStrHab1, primary haplotype, v2.</title>
        <authorList>
            <person name="Jarvis E.D."/>
            <person name="Howard J."/>
            <person name="Rhie A."/>
            <person name="Phillippy A."/>
            <person name="Korlach J."/>
            <person name="Digby A."/>
            <person name="Iorns D."/>
            <person name="Eason D."/>
            <person name="Robertson B."/>
            <person name="Raemaekers T."/>
            <person name="Howe K."/>
            <person name="Lewin H."/>
            <person name="Damas J."/>
            <person name="Hastie A."/>
            <person name="Tracey A."/>
            <person name="Chow W."/>
            <person name="Fedrigo O."/>
        </authorList>
    </citation>
    <scope>NUCLEOTIDE SEQUENCE [LARGE SCALE GENOMIC DNA]</scope>
</reference>
<evidence type="ECO:0000256" key="1">
    <source>
        <dbReference type="ARBA" id="ARBA00004496"/>
    </source>
</evidence>
<dbReference type="InParanoid" id="A0A672U1H2"/>
<dbReference type="GeneTree" id="ENSGT00390000016048"/>
<name>A0A672U1H2_STRHB</name>
<proteinExistence type="predicted"/>
<reference evidence="6" key="2">
    <citation type="submission" date="2025-08" db="UniProtKB">
        <authorList>
            <consortium name="Ensembl"/>
        </authorList>
    </citation>
    <scope>IDENTIFICATION</scope>
</reference>
<keyword evidence="7" id="KW-1185">Reference proteome</keyword>
<keyword evidence="4" id="KW-0677">Repeat</keyword>
<evidence type="ECO:0000256" key="2">
    <source>
        <dbReference type="ARBA" id="ARBA00022490"/>
    </source>
</evidence>
<dbReference type="InterPro" id="IPR001611">
    <property type="entry name" value="Leu-rich_rpt"/>
</dbReference>
<evidence type="ECO:0000313" key="7">
    <source>
        <dbReference type="Proteomes" id="UP000472266"/>
    </source>
</evidence>
<dbReference type="PANTHER" id="PTHR22710">
    <property type="entry name" value="X-RAY RADIATION RESISTANCE ASSOCIATED PROTEIN 1 XRRA1"/>
    <property type="match status" value="1"/>
</dbReference>
<dbReference type="SUPFAM" id="SSF52058">
    <property type="entry name" value="L domain-like"/>
    <property type="match status" value="1"/>
</dbReference>
<dbReference type="OMA" id="RTWIREA"/>
<organism evidence="6 7">
    <name type="scientific">Strigops habroptila</name>
    <name type="common">Kakapo</name>
    <dbReference type="NCBI Taxonomy" id="2489341"/>
    <lineage>
        <taxon>Eukaryota</taxon>
        <taxon>Metazoa</taxon>
        <taxon>Chordata</taxon>
        <taxon>Craniata</taxon>
        <taxon>Vertebrata</taxon>
        <taxon>Euteleostomi</taxon>
        <taxon>Archelosauria</taxon>
        <taxon>Archosauria</taxon>
        <taxon>Dinosauria</taxon>
        <taxon>Saurischia</taxon>
        <taxon>Theropoda</taxon>
        <taxon>Coelurosauria</taxon>
        <taxon>Aves</taxon>
        <taxon>Neognathae</taxon>
        <taxon>Neoaves</taxon>
        <taxon>Telluraves</taxon>
        <taxon>Australaves</taxon>
        <taxon>Psittaciformes</taxon>
        <taxon>Psittacidae</taxon>
        <taxon>Strigops</taxon>
    </lineage>
</organism>
<feature type="region of interest" description="Disordered" evidence="5">
    <location>
        <begin position="334"/>
        <end position="354"/>
    </location>
</feature>
<accession>A0A672U1H2</accession>
<evidence type="ECO:0000256" key="4">
    <source>
        <dbReference type="ARBA" id="ARBA00022737"/>
    </source>
</evidence>
<protein>
    <recommendedName>
        <fullName evidence="8">X-ray radiation resistance associated 1</fullName>
    </recommendedName>
</protein>
<evidence type="ECO:0008006" key="8">
    <source>
        <dbReference type="Google" id="ProtNLM"/>
    </source>
</evidence>
<dbReference type="Ensembl" id="ENSSHBT00005010400.1">
    <property type="protein sequence ID" value="ENSSHBP00005008626.1"/>
    <property type="gene ID" value="ENSSHBG00005007539.1"/>
</dbReference>
<sequence length="502" mass="56138">MSFEDPSHSHSCHAKVSTLLGGRISVFYGKNETSPSPISWWIHLSVVTANAVSHLSLLEHVIKEPFCIHSSPQLKFPSLEVLSLDDNHLSDPSVFVSLSHLRCLKELNLDRNRISAVPYLRQAESRHFFLMEVPGELEAEKGQIECVMLQNEGDPDRMGEQSLPVPACTEPGGFSGKGLSYARQTLNYFTLQIADEAALLPVAFFPSLKELTFHNNPLTTTRSGQPPLLTWLLQHNLGIKLVRQKSPATERWHVSIPLKASRKVRRDGHRDHRGETLTAGLRVAQEELVGHMDPSRVGGKGGRGWRYSVQDEVGESDHLLSLLFSRLPQPSSLSLAPEQSCSSPRSSSGASSGLSPTAAEAAKAFVVPFSLWFTGIQKNVQALYQVLNHPLVYRDARARLDCVQKPFVPRRKHVRMPGPPARKTKAEILEGILVAMRNTLTFTEVPLGMFLRSQYLFLMVPQWQEKDGNTKVSLSPRVWQRWEWRVPPCPCTRTRLNALSPP</sequence>
<dbReference type="AlphaFoldDB" id="A0A672U1H2"/>
<dbReference type="GO" id="GO:0005737">
    <property type="term" value="C:cytoplasm"/>
    <property type="evidence" value="ECO:0007669"/>
    <property type="project" value="UniProtKB-SubCell"/>
</dbReference>
<keyword evidence="2" id="KW-0963">Cytoplasm</keyword>
<dbReference type="PANTHER" id="PTHR22710:SF2">
    <property type="entry name" value="X-RAY RADIATION RESISTANCE-ASSOCIATED PROTEIN 1"/>
    <property type="match status" value="1"/>
</dbReference>